<dbReference type="Gene3D" id="3.40.50.300">
    <property type="entry name" value="P-loop containing nucleotide triphosphate hydrolases"/>
    <property type="match status" value="1"/>
</dbReference>
<evidence type="ECO:0000313" key="11">
    <source>
        <dbReference type="Proteomes" id="UP001172728"/>
    </source>
</evidence>
<dbReference type="PIRSF" id="PIRSF035805">
    <property type="entry name" value="TK_cell"/>
    <property type="match status" value="1"/>
</dbReference>
<dbReference type="SUPFAM" id="SSF57716">
    <property type="entry name" value="Glucocorticoid receptor-like (DNA-binding domain)"/>
    <property type="match status" value="1"/>
</dbReference>
<comment type="similarity">
    <text evidence="1 9">Belongs to the thymidine kinase family.</text>
</comment>
<name>A0ABT8G9L0_9MICO</name>
<keyword evidence="3 8" id="KW-0237">DNA synthesis</keyword>
<evidence type="ECO:0000256" key="6">
    <source>
        <dbReference type="ARBA" id="ARBA00022777"/>
    </source>
</evidence>
<gene>
    <name evidence="10" type="ORF">QQX09_08130</name>
</gene>
<keyword evidence="7 8" id="KW-0067">ATP-binding</keyword>
<dbReference type="PANTHER" id="PTHR11441">
    <property type="entry name" value="THYMIDINE KINASE"/>
    <property type="match status" value="1"/>
</dbReference>
<organism evidence="10 11">
    <name type="scientific">Demequina litoralis</name>
    <dbReference type="NCBI Taxonomy" id="3051660"/>
    <lineage>
        <taxon>Bacteria</taxon>
        <taxon>Bacillati</taxon>
        <taxon>Actinomycetota</taxon>
        <taxon>Actinomycetes</taxon>
        <taxon>Micrococcales</taxon>
        <taxon>Demequinaceae</taxon>
        <taxon>Demequina</taxon>
    </lineage>
</organism>
<proteinExistence type="inferred from homology"/>
<evidence type="ECO:0000256" key="4">
    <source>
        <dbReference type="ARBA" id="ARBA00022679"/>
    </source>
</evidence>
<protein>
    <recommendedName>
        <fullName evidence="2 8">Thymidine kinase</fullName>
        <ecNumber evidence="2 8">2.7.1.21</ecNumber>
    </recommendedName>
</protein>
<keyword evidence="11" id="KW-1185">Reference proteome</keyword>
<evidence type="ECO:0000256" key="9">
    <source>
        <dbReference type="RuleBase" id="RU004165"/>
    </source>
</evidence>
<evidence type="ECO:0000256" key="8">
    <source>
        <dbReference type="RuleBase" id="RU000544"/>
    </source>
</evidence>
<accession>A0ABT8G9L0</accession>
<reference evidence="10" key="1">
    <citation type="submission" date="2023-06" db="EMBL/GenBank/DDBJ databases">
        <title>Sysu t00192.</title>
        <authorList>
            <person name="Gao L."/>
            <person name="Fang B.-Z."/>
            <person name="Li W.-J."/>
        </authorList>
    </citation>
    <scope>NUCLEOTIDE SEQUENCE</scope>
    <source>
        <strain evidence="10">SYSU T00192</strain>
    </source>
</reference>
<comment type="catalytic activity">
    <reaction evidence="8">
        <text>thymidine + ATP = dTMP + ADP + H(+)</text>
        <dbReference type="Rhea" id="RHEA:19129"/>
        <dbReference type="ChEBI" id="CHEBI:15378"/>
        <dbReference type="ChEBI" id="CHEBI:17748"/>
        <dbReference type="ChEBI" id="CHEBI:30616"/>
        <dbReference type="ChEBI" id="CHEBI:63528"/>
        <dbReference type="ChEBI" id="CHEBI:456216"/>
        <dbReference type="EC" id="2.7.1.21"/>
    </reaction>
</comment>
<dbReference type="GO" id="GO:0004797">
    <property type="term" value="F:thymidine kinase activity"/>
    <property type="evidence" value="ECO:0007669"/>
    <property type="project" value="UniProtKB-EC"/>
</dbReference>
<dbReference type="InterPro" id="IPR001267">
    <property type="entry name" value="Thymidine_kinase"/>
</dbReference>
<dbReference type="SUPFAM" id="SSF52540">
    <property type="entry name" value="P-loop containing nucleoside triphosphate hydrolases"/>
    <property type="match status" value="1"/>
</dbReference>
<dbReference type="EMBL" id="JAUHPW010000005">
    <property type="protein sequence ID" value="MDN4475823.1"/>
    <property type="molecule type" value="Genomic_DNA"/>
</dbReference>
<dbReference type="Proteomes" id="UP001172728">
    <property type="component" value="Unassembled WGS sequence"/>
</dbReference>
<dbReference type="RefSeq" id="WP_301133273.1">
    <property type="nucleotide sequence ID" value="NZ_JAUHPW010000005.1"/>
</dbReference>
<dbReference type="Pfam" id="PF00265">
    <property type="entry name" value="TK"/>
    <property type="match status" value="1"/>
</dbReference>
<dbReference type="PANTHER" id="PTHR11441:SF0">
    <property type="entry name" value="THYMIDINE KINASE, CYTOSOLIC"/>
    <property type="match status" value="1"/>
</dbReference>
<evidence type="ECO:0000256" key="5">
    <source>
        <dbReference type="ARBA" id="ARBA00022741"/>
    </source>
</evidence>
<keyword evidence="4 8" id="KW-0808">Transferase</keyword>
<evidence type="ECO:0000256" key="2">
    <source>
        <dbReference type="ARBA" id="ARBA00012118"/>
    </source>
</evidence>
<evidence type="ECO:0000256" key="3">
    <source>
        <dbReference type="ARBA" id="ARBA00022634"/>
    </source>
</evidence>
<dbReference type="InterPro" id="IPR027417">
    <property type="entry name" value="P-loop_NTPase"/>
</dbReference>
<sequence length="208" mass="22477">MAKLYFRYGAMNSSKTALLLTAAYNYEERAQHPVIVKPGIDTKAGEAVSSRIGVERAVDVLLDSGDSMLEALRAHRDLDAIDAIFVDEAQFLTPAQVDEAFVIAVQHGIPVLCYGLRGDFMTRSFPGSLRLLEIAHSIEELKTICRCGSKAIFNGRVVGGVFVSHGEQVAIDGQQADYESLCGRCYLEKVGPVQAAGAPEREAGPALF</sequence>
<evidence type="ECO:0000256" key="1">
    <source>
        <dbReference type="ARBA" id="ARBA00007587"/>
    </source>
</evidence>
<dbReference type="EC" id="2.7.1.21" evidence="2 8"/>
<keyword evidence="5 8" id="KW-0547">Nucleotide-binding</keyword>
<evidence type="ECO:0000256" key="7">
    <source>
        <dbReference type="ARBA" id="ARBA00022840"/>
    </source>
</evidence>
<comment type="caution">
    <text evidence="10">The sequence shown here is derived from an EMBL/GenBank/DDBJ whole genome shotgun (WGS) entry which is preliminary data.</text>
</comment>
<dbReference type="NCBIfam" id="NF003300">
    <property type="entry name" value="PRK04296.1-5"/>
    <property type="match status" value="1"/>
</dbReference>
<evidence type="ECO:0000313" key="10">
    <source>
        <dbReference type="EMBL" id="MDN4475823.1"/>
    </source>
</evidence>
<keyword evidence="6 8" id="KW-0418">Kinase</keyword>